<dbReference type="InterPro" id="IPR012951">
    <property type="entry name" value="BBE"/>
</dbReference>
<dbReference type="PANTHER" id="PTHR42973:SF22">
    <property type="entry name" value="FAD-BINDING PCMH-TYPE DOMAIN-CONTAINING PROTEIN-RELATED"/>
    <property type="match status" value="1"/>
</dbReference>
<keyword evidence="2" id="KW-0285">Flavoprotein</keyword>
<evidence type="ECO:0000256" key="1">
    <source>
        <dbReference type="ARBA" id="ARBA00005466"/>
    </source>
</evidence>
<feature type="domain" description="FAD-binding PCMH-type" evidence="5">
    <location>
        <begin position="23"/>
        <end position="208"/>
    </location>
</feature>
<dbReference type="Gene3D" id="3.40.462.20">
    <property type="match status" value="1"/>
</dbReference>
<organism evidence="6 7">
    <name type="scientific">Xylaria hypoxylon</name>
    <dbReference type="NCBI Taxonomy" id="37992"/>
    <lineage>
        <taxon>Eukaryota</taxon>
        <taxon>Fungi</taxon>
        <taxon>Dikarya</taxon>
        <taxon>Ascomycota</taxon>
        <taxon>Pezizomycotina</taxon>
        <taxon>Sordariomycetes</taxon>
        <taxon>Xylariomycetidae</taxon>
        <taxon>Xylariales</taxon>
        <taxon>Xylariaceae</taxon>
        <taxon>Xylaria</taxon>
    </lineage>
</organism>
<dbReference type="Gene3D" id="3.30.465.10">
    <property type="match status" value="1"/>
</dbReference>
<gene>
    <name evidence="6" type="ORF">E0Z10_g1486</name>
</gene>
<evidence type="ECO:0000256" key="2">
    <source>
        <dbReference type="ARBA" id="ARBA00022630"/>
    </source>
</evidence>
<comment type="similarity">
    <text evidence="1">Belongs to the oxygen-dependent FAD-linked oxidoreductase family.</text>
</comment>
<dbReference type="Proteomes" id="UP000297716">
    <property type="component" value="Unassembled WGS sequence"/>
</dbReference>
<dbReference type="GO" id="GO:0071949">
    <property type="term" value="F:FAD binding"/>
    <property type="evidence" value="ECO:0007669"/>
    <property type="project" value="InterPro"/>
</dbReference>
<dbReference type="InterPro" id="IPR016169">
    <property type="entry name" value="FAD-bd_PCMH_sub2"/>
</dbReference>
<accession>A0A4Z0Z6R0</accession>
<reference evidence="6 7" key="1">
    <citation type="submission" date="2019-03" db="EMBL/GenBank/DDBJ databases">
        <title>Draft genome sequence of Xylaria hypoxylon DSM 108379, a ubiquitous saprotrophic-parasitic fungi on hardwood.</title>
        <authorList>
            <person name="Buettner E."/>
            <person name="Leonhardt S."/>
            <person name="Gebauer A.M."/>
            <person name="Liers C."/>
            <person name="Hofrichter M."/>
            <person name="Kellner H."/>
        </authorList>
    </citation>
    <scope>NUCLEOTIDE SEQUENCE [LARGE SCALE GENOMIC DNA]</scope>
    <source>
        <strain evidence="6 7">DSM 108379</strain>
    </source>
</reference>
<name>A0A4Z0Z6R0_9PEZI</name>
<comment type="caution">
    <text evidence="6">The sequence shown here is derived from an EMBL/GenBank/DDBJ whole genome shotgun (WGS) entry which is preliminary data.</text>
</comment>
<keyword evidence="4" id="KW-0560">Oxidoreductase</keyword>
<dbReference type="GO" id="GO:0016491">
    <property type="term" value="F:oxidoreductase activity"/>
    <property type="evidence" value="ECO:0007669"/>
    <property type="project" value="UniProtKB-KW"/>
</dbReference>
<sequence>MVSFPNSTTYVAFLKSYFSLQAATVRPACIVSPQTSQDVLVAMSTLVSLRAPIDADPRSDSLCCHFAIRSGGHASSPGASNIAGGVTIDLSGLSSLALSAADPPVLSVGAGSTWGTVYDYLDPMNLSVSGGRGADVGVGGLTLGGGISHFGPRFGWTFDSVVSFEVVLGDGTLVTASADKNPDLLWALRGGGNNLGIVTRVDLQTFPQSQIWGGEVIRPIETTAEQITALAAFCDPDGYDEFAALLVTFAYSSDLDLQVVVNDIEYTKPVVNPPAFQAFKNMTALSSTLRITNMSDLAVEAEVNYPNGFRQASTTLTIASTAAAINATVLAWNASIASVRGIPGLVWGLGLDPLPPQLYARRASENALGLTDRNGSTLIVVDLNAKWNDAAFDGAVDAAVRALIAAVRRDVGSLGQLDPFLYINYAAPWQNPIKSYGPDNVARLQRVRWKYDPNRVFTDMNPGGFKIPTRLG</sequence>
<evidence type="ECO:0000256" key="4">
    <source>
        <dbReference type="ARBA" id="ARBA00023002"/>
    </source>
</evidence>
<keyword evidence="3" id="KW-0274">FAD</keyword>
<dbReference type="Pfam" id="PF01565">
    <property type="entry name" value="FAD_binding_4"/>
    <property type="match status" value="1"/>
</dbReference>
<dbReference type="AlphaFoldDB" id="A0A4Z0Z6R0"/>
<dbReference type="InterPro" id="IPR006094">
    <property type="entry name" value="Oxid_FAD_bind_N"/>
</dbReference>
<dbReference type="PANTHER" id="PTHR42973">
    <property type="entry name" value="BINDING OXIDOREDUCTASE, PUTATIVE (AFU_ORTHOLOGUE AFUA_1G17690)-RELATED"/>
    <property type="match status" value="1"/>
</dbReference>
<dbReference type="InterPro" id="IPR036318">
    <property type="entry name" value="FAD-bd_PCMH-like_sf"/>
</dbReference>
<protein>
    <recommendedName>
        <fullName evidence="5">FAD-binding PCMH-type domain-containing protein</fullName>
    </recommendedName>
</protein>
<dbReference type="STRING" id="37992.A0A4Z0Z6R0"/>
<proteinExistence type="inferred from homology"/>
<dbReference type="InterPro" id="IPR016166">
    <property type="entry name" value="FAD-bd_PCMH"/>
</dbReference>
<dbReference type="Pfam" id="PF08031">
    <property type="entry name" value="BBE"/>
    <property type="match status" value="1"/>
</dbReference>
<dbReference type="OrthoDB" id="2151789at2759"/>
<evidence type="ECO:0000313" key="6">
    <source>
        <dbReference type="EMBL" id="TGJ87291.1"/>
    </source>
</evidence>
<dbReference type="PROSITE" id="PS51387">
    <property type="entry name" value="FAD_PCMH"/>
    <property type="match status" value="1"/>
</dbReference>
<dbReference type="InterPro" id="IPR016167">
    <property type="entry name" value="FAD-bd_PCMH_sub1"/>
</dbReference>
<evidence type="ECO:0000313" key="7">
    <source>
        <dbReference type="Proteomes" id="UP000297716"/>
    </source>
</evidence>
<evidence type="ECO:0000256" key="3">
    <source>
        <dbReference type="ARBA" id="ARBA00022827"/>
    </source>
</evidence>
<evidence type="ECO:0000259" key="5">
    <source>
        <dbReference type="PROSITE" id="PS51387"/>
    </source>
</evidence>
<dbReference type="Gene3D" id="3.30.43.10">
    <property type="entry name" value="Uridine Diphospho-n-acetylenolpyruvylglucosamine Reductase, domain 2"/>
    <property type="match status" value="1"/>
</dbReference>
<keyword evidence="7" id="KW-1185">Reference proteome</keyword>
<dbReference type="SUPFAM" id="SSF56176">
    <property type="entry name" value="FAD-binding/transporter-associated domain-like"/>
    <property type="match status" value="1"/>
</dbReference>
<dbReference type="InterPro" id="IPR050416">
    <property type="entry name" value="FAD-linked_Oxidoreductase"/>
</dbReference>
<dbReference type="EMBL" id="SKBN01000015">
    <property type="protein sequence ID" value="TGJ87291.1"/>
    <property type="molecule type" value="Genomic_DNA"/>
</dbReference>